<gene>
    <name evidence="2" type="primary">LOC101513959</name>
</gene>
<name>A0A1S2YME4_CICAR</name>
<dbReference type="PaxDb" id="3827-XP_004506928.1"/>
<protein>
    <submittedName>
        <fullName evidence="2">Uncharacterized protein LOC101513959</fullName>
    </submittedName>
</protein>
<dbReference type="KEGG" id="cam:101513959"/>
<reference evidence="2" key="2">
    <citation type="submission" date="2025-08" db="UniProtKB">
        <authorList>
            <consortium name="RefSeq"/>
        </authorList>
    </citation>
    <scope>IDENTIFICATION</scope>
    <source>
        <tissue evidence="2">Etiolated seedlings</tissue>
    </source>
</reference>
<dbReference type="RefSeq" id="XP_004506928.1">
    <property type="nucleotide sequence ID" value="XM_004506871.1"/>
</dbReference>
<dbReference type="OrthoDB" id="1688035at2759"/>
<accession>A0A1S2YME4</accession>
<dbReference type="GeneID" id="101513959"/>
<keyword evidence="1" id="KW-1185">Reference proteome</keyword>
<sequence>MNLDNCHRLSIRNKRTWSKYERIGHDPIVYVNQFVTRIKVSSLKTLWRKIKREKKRRILKSSSPTFVYDPISYLQNFDDGYLTEDPDNFSRSFSARFAAPCKNFKVSMEVMDEKEITETNDES</sequence>
<dbReference type="STRING" id="3827.A0A1S2YME4"/>
<evidence type="ECO:0000313" key="1">
    <source>
        <dbReference type="Proteomes" id="UP000087171"/>
    </source>
</evidence>
<organism evidence="1 2">
    <name type="scientific">Cicer arietinum</name>
    <name type="common">Chickpea</name>
    <name type="synonym">Garbanzo</name>
    <dbReference type="NCBI Taxonomy" id="3827"/>
    <lineage>
        <taxon>Eukaryota</taxon>
        <taxon>Viridiplantae</taxon>
        <taxon>Streptophyta</taxon>
        <taxon>Embryophyta</taxon>
        <taxon>Tracheophyta</taxon>
        <taxon>Spermatophyta</taxon>
        <taxon>Magnoliopsida</taxon>
        <taxon>eudicotyledons</taxon>
        <taxon>Gunneridae</taxon>
        <taxon>Pentapetalae</taxon>
        <taxon>rosids</taxon>
        <taxon>fabids</taxon>
        <taxon>Fabales</taxon>
        <taxon>Fabaceae</taxon>
        <taxon>Papilionoideae</taxon>
        <taxon>50 kb inversion clade</taxon>
        <taxon>NPAAA clade</taxon>
        <taxon>Hologalegina</taxon>
        <taxon>IRL clade</taxon>
        <taxon>Cicereae</taxon>
        <taxon>Cicer</taxon>
    </lineage>
</organism>
<reference evidence="1" key="1">
    <citation type="journal article" date="2013" name="Nat. Biotechnol.">
        <title>Draft genome sequence of chickpea (Cicer arietinum) provides a resource for trait improvement.</title>
        <authorList>
            <person name="Varshney R.K."/>
            <person name="Song C."/>
            <person name="Saxena R.K."/>
            <person name="Azam S."/>
            <person name="Yu S."/>
            <person name="Sharpe A.G."/>
            <person name="Cannon S."/>
            <person name="Baek J."/>
            <person name="Rosen B.D."/>
            <person name="Tar'an B."/>
            <person name="Millan T."/>
            <person name="Zhang X."/>
            <person name="Ramsay L.D."/>
            <person name="Iwata A."/>
            <person name="Wang Y."/>
            <person name="Nelson W."/>
            <person name="Farmer A.D."/>
            <person name="Gaur P.M."/>
            <person name="Soderlund C."/>
            <person name="Penmetsa R.V."/>
            <person name="Xu C."/>
            <person name="Bharti A.K."/>
            <person name="He W."/>
            <person name="Winter P."/>
            <person name="Zhao S."/>
            <person name="Hane J.K."/>
            <person name="Carrasquilla-Garcia N."/>
            <person name="Condie J.A."/>
            <person name="Upadhyaya H.D."/>
            <person name="Luo M.C."/>
            <person name="Thudi M."/>
            <person name="Gowda C.L."/>
            <person name="Singh N.P."/>
            <person name="Lichtenzveig J."/>
            <person name="Gali K.K."/>
            <person name="Rubio J."/>
            <person name="Nadarajan N."/>
            <person name="Dolezel J."/>
            <person name="Bansal K.C."/>
            <person name="Xu X."/>
            <person name="Edwards D."/>
            <person name="Zhang G."/>
            <person name="Kahl G."/>
            <person name="Gil J."/>
            <person name="Singh K.B."/>
            <person name="Datta S.K."/>
            <person name="Jackson S.A."/>
            <person name="Wang J."/>
            <person name="Cook D.R."/>
        </authorList>
    </citation>
    <scope>NUCLEOTIDE SEQUENCE [LARGE SCALE GENOMIC DNA]</scope>
    <source>
        <strain evidence="1">cv. CDC Frontier</strain>
    </source>
</reference>
<dbReference type="eggNOG" id="ENOG502S7H7">
    <property type="taxonomic scope" value="Eukaryota"/>
</dbReference>
<dbReference type="Proteomes" id="UP000087171">
    <property type="component" value="Chromosome Ca6"/>
</dbReference>
<dbReference type="PANTHER" id="PTHR33168">
    <property type="entry name" value="STRESS INDUCED PROTEIN-RELATED"/>
    <property type="match status" value="1"/>
</dbReference>
<dbReference type="AlphaFoldDB" id="A0A1S2YME4"/>
<proteinExistence type="predicted"/>
<evidence type="ECO:0000313" key="2">
    <source>
        <dbReference type="RefSeq" id="XP_004506928.1"/>
    </source>
</evidence>